<evidence type="ECO:0008006" key="5">
    <source>
        <dbReference type="Google" id="ProtNLM"/>
    </source>
</evidence>
<dbReference type="Proteomes" id="UP000184693">
    <property type="component" value="Unassembled WGS sequence"/>
</dbReference>
<dbReference type="AlphaFoldDB" id="A0A1N6JLT3"/>
<feature type="chain" id="PRO_5012975275" description="Lipoprotein" evidence="2">
    <location>
        <begin position="20"/>
        <end position="56"/>
    </location>
</feature>
<protein>
    <recommendedName>
        <fullName evidence="5">Lipoprotein</fullName>
    </recommendedName>
</protein>
<name>A0A1N6JLT3_9BURK</name>
<keyword evidence="2" id="KW-0732">Signal</keyword>
<gene>
    <name evidence="3" type="ORF">SAMN05444168_4641</name>
</gene>
<evidence type="ECO:0000256" key="2">
    <source>
        <dbReference type="SAM" id="SignalP"/>
    </source>
</evidence>
<dbReference type="RefSeq" id="WP_167379420.1">
    <property type="nucleotide sequence ID" value="NZ_FSRM01000002.1"/>
</dbReference>
<evidence type="ECO:0000313" key="4">
    <source>
        <dbReference type="Proteomes" id="UP000184693"/>
    </source>
</evidence>
<proteinExistence type="predicted"/>
<organism evidence="3 4">
    <name type="scientific">Paraburkholderia phenazinium</name>
    <dbReference type="NCBI Taxonomy" id="60549"/>
    <lineage>
        <taxon>Bacteria</taxon>
        <taxon>Pseudomonadati</taxon>
        <taxon>Pseudomonadota</taxon>
        <taxon>Betaproteobacteria</taxon>
        <taxon>Burkholderiales</taxon>
        <taxon>Burkholderiaceae</taxon>
        <taxon>Paraburkholderia</taxon>
    </lineage>
</organism>
<reference evidence="3 4" key="1">
    <citation type="submission" date="2016-11" db="EMBL/GenBank/DDBJ databases">
        <authorList>
            <person name="Jaros S."/>
            <person name="Januszkiewicz K."/>
            <person name="Wedrychowicz H."/>
        </authorList>
    </citation>
    <scope>NUCLEOTIDE SEQUENCE [LARGE SCALE GENOMIC DNA]</scope>
    <source>
        <strain evidence="3 4">GAS86</strain>
    </source>
</reference>
<dbReference type="EMBL" id="FSRM01000002">
    <property type="protein sequence ID" value="SIO45305.1"/>
    <property type="molecule type" value="Genomic_DNA"/>
</dbReference>
<dbReference type="PROSITE" id="PS51257">
    <property type="entry name" value="PROKAR_LIPOPROTEIN"/>
    <property type="match status" value="1"/>
</dbReference>
<feature type="region of interest" description="Disordered" evidence="1">
    <location>
        <begin position="25"/>
        <end position="56"/>
    </location>
</feature>
<accession>A0A1N6JLT3</accession>
<sequence length="56" mass="5149">MRKLAIVAALAALTATLSGCWWGPGPGWGGPGGGGPGGPGGGPHGSIAVPTNTAQG</sequence>
<evidence type="ECO:0000313" key="3">
    <source>
        <dbReference type="EMBL" id="SIO45305.1"/>
    </source>
</evidence>
<feature type="compositionally biased region" description="Gly residues" evidence="1">
    <location>
        <begin position="25"/>
        <end position="44"/>
    </location>
</feature>
<evidence type="ECO:0000256" key="1">
    <source>
        <dbReference type="SAM" id="MobiDB-lite"/>
    </source>
</evidence>
<feature type="signal peptide" evidence="2">
    <location>
        <begin position="1"/>
        <end position="19"/>
    </location>
</feature>